<dbReference type="GO" id="GO:0016787">
    <property type="term" value="F:hydrolase activity"/>
    <property type="evidence" value="ECO:0007669"/>
    <property type="project" value="UniProtKB-KW"/>
</dbReference>
<proteinExistence type="predicted"/>
<keyword evidence="1 4" id="KW-0378">Hydrolase</keyword>
<protein>
    <submittedName>
        <fullName evidence="4">Alpha/Beta hydrolase protein</fullName>
    </submittedName>
</protein>
<dbReference type="InterPro" id="IPR002921">
    <property type="entry name" value="Fungal_lipase-type"/>
</dbReference>
<dbReference type="PANTHER" id="PTHR46640:SF3">
    <property type="entry name" value="LIPASE LIH1-RELATED"/>
    <property type="match status" value="1"/>
</dbReference>
<evidence type="ECO:0000256" key="2">
    <source>
        <dbReference type="SAM" id="SignalP"/>
    </source>
</evidence>
<sequence length="248" mass="27592">MKLHTIFFASVFSAVSIAVSSAALVGRPLSPATRTINALIPSKRAPSVCPTGVSATAEISQDEYDNLVYYYTYAYAAYSDKCITPNINRRDSQGYLVEQLQTSVKGHRVLRGVGNHFKSTILMPIRPIQFEDKPTDTQAFVAVDESRKEIIVAFRGSESWKDFWTDAKILLLPMIVQYNATHNLNVPKDVRVHRGFLNVYNTISNELAIFVRDELKRNPEYSIVTTGHSLGGALASLSGVIFRTLMKA</sequence>
<organism evidence="4 5">
    <name type="scientific">Collybia nuda</name>
    <dbReference type="NCBI Taxonomy" id="64659"/>
    <lineage>
        <taxon>Eukaryota</taxon>
        <taxon>Fungi</taxon>
        <taxon>Dikarya</taxon>
        <taxon>Basidiomycota</taxon>
        <taxon>Agaricomycotina</taxon>
        <taxon>Agaricomycetes</taxon>
        <taxon>Agaricomycetidae</taxon>
        <taxon>Agaricales</taxon>
        <taxon>Tricholomatineae</taxon>
        <taxon>Clitocybaceae</taxon>
        <taxon>Collybia</taxon>
    </lineage>
</organism>
<dbReference type="Gene3D" id="3.40.50.1820">
    <property type="entry name" value="alpha/beta hydrolase"/>
    <property type="match status" value="1"/>
</dbReference>
<dbReference type="CDD" id="cd00519">
    <property type="entry name" value="Lipase_3"/>
    <property type="match status" value="1"/>
</dbReference>
<accession>A0A9P6CGV6</accession>
<dbReference type="InterPro" id="IPR029058">
    <property type="entry name" value="AB_hydrolase_fold"/>
</dbReference>
<evidence type="ECO:0000313" key="4">
    <source>
        <dbReference type="EMBL" id="KAF9465517.1"/>
    </source>
</evidence>
<feature type="chain" id="PRO_5040245121" evidence="2">
    <location>
        <begin position="23"/>
        <end position="248"/>
    </location>
</feature>
<dbReference type="SUPFAM" id="SSF53474">
    <property type="entry name" value="alpha/beta-Hydrolases"/>
    <property type="match status" value="1"/>
</dbReference>
<gene>
    <name evidence="4" type="ORF">BDZ94DRAFT_1307115</name>
</gene>
<dbReference type="PANTHER" id="PTHR46640">
    <property type="entry name" value="TRIACYLGLYCEROL LIPASE, PUTATIVE (AFU_ORTHOLOGUE AFUA_6G06510)-RELATED"/>
    <property type="match status" value="1"/>
</dbReference>
<keyword evidence="2" id="KW-0732">Signal</keyword>
<evidence type="ECO:0000313" key="5">
    <source>
        <dbReference type="Proteomes" id="UP000807353"/>
    </source>
</evidence>
<reference evidence="4" key="1">
    <citation type="submission" date="2020-11" db="EMBL/GenBank/DDBJ databases">
        <authorList>
            <consortium name="DOE Joint Genome Institute"/>
            <person name="Ahrendt S."/>
            <person name="Riley R."/>
            <person name="Andreopoulos W."/>
            <person name="Labutti K."/>
            <person name="Pangilinan J."/>
            <person name="Ruiz-Duenas F.J."/>
            <person name="Barrasa J.M."/>
            <person name="Sanchez-Garcia M."/>
            <person name="Camarero S."/>
            <person name="Miyauchi S."/>
            <person name="Serrano A."/>
            <person name="Linde D."/>
            <person name="Babiker R."/>
            <person name="Drula E."/>
            <person name="Ayuso-Fernandez I."/>
            <person name="Pacheco R."/>
            <person name="Padilla G."/>
            <person name="Ferreira P."/>
            <person name="Barriuso J."/>
            <person name="Kellner H."/>
            <person name="Castanera R."/>
            <person name="Alfaro M."/>
            <person name="Ramirez L."/>
            <person name="Pisabarro A.G."/>
            <person name="Kuo A."/>
            <person name="Tritt A."/>
            <person name="Lipzen A."/>
            <person name="He G."/>
            <person name="Yan M."/>
            <person name="Ng V."/>
            <person name="Cullen D."/>
            <person name="Martin F."/>
            <person name="Rosso M.-N."/>
            <person name="Henrissat B."/>
            <person name="Hibbett D."/>
            <person name="Martinez A.T."/>
            <person name="Grigoriev I.V."/>
        </authorList>
    </citation>
    <scope>NUCLEOTIDE SEQUENCE</scope>
    <source>
        <strain evidence="4">CBS 247.69</strain>
    </source>
</reference>
<dbReference type="AlphaFoldDB" id="A0A9P6CGV6"/>
<feature type="domain" description="Fungal lipase-type" evidence="3">
    <location>
        <begin position="151"/>
        <end position="243"/>
    </location>
</feature>
<dbReference type="Proteomes" id="UP000807353">
    <property type="component" value="Unassembled WGS sequence"/>
</dbReference>
<keyword evidence="5" id="KW-1185">Reference proteome</keyword>
<evidence type="ECO:0000256" key="1">
    <source>
        <dbReference type="ARBA" id="ARBA00022801"/>
    </source>
</evidence>
<dbReference type="EMBL" id="MU150247">
    <property type="protein sequence ID" value="KAF9465517.1"/>
    <property type="molecule type" value="Genomic_DNA"/>
</dbReference>
<evidence type="ECO:0000259" key="3">
    <source>
        <dbReference type="Pfam" id="PF01764"/>
    </source>
</evidence>
<dbReference type="Pfam" id="PF01764">
    <property type="entry name" value="Lipase_3"/>
    <property type="match status" value="1"/>
</dbReference>
<comment type="caution">
    <text evidence="4">The sequence shown here is derived from an EMBL/GenBank/DDBJ whole genome shotgun (WGS) entry which is preliminary data.</text>
</comment>
<feature type="signal peptide" evidence="2">
    <location>
        <begin position="1"/>
        <end position="22"/>
    </location>
</feature>
<dbReference type="OrthoDB" id="438440at2759"/>
<name>A0A9P6CGV6_9AGAR</name>
<dbReference type="GO" id="GO:0006629">
    <property type="term" value="P:lipid metabolic process"/>
    <property type="evidence" value="ECO:0007669"/>
    <property type="project" value="InterPro"/>
</dbReference>
<dbReference type="InterPro" id="IPR051299">
    <property type="entry name" value="AB_hydrolase_lip/est"/>
</dbReference>